<name>R7V091_CAPTE</name>
<reference evidence="15" key="1">
    <citation type="submission" date="2012-12" db="EMBL/GenBank/DDBJ databases">
        <authorList>
            <person name="Hellsten U."/>
            <person name="Grimwood J."/>
            <person name="Chapman J.A."/>
            <person name="Shapiro H."/>
            <person name="Aerts A."/>
            <person name="Otillar R.P."/>
            <person name="Terry A.Y."/>
            <person name="Boore J.L."/>
            <person name="Simakov O."/>
            <person name="Marletaz F."/>
            <person name="Cho S.-J."/>
            <person name="Edsinger-Gonzales E."/>
            <person name="Havlak P."/>
            <person name="Kuo D.-H."/>
            <person name="Larsson T."/>
            <person name="Lv J."/>
            <person name="Arendt D."/>
            <person name="Savage R."/>
            <person name="Osoegawa K."/>
            <person name="de Jong P."/>
            <person name="Lindberg D.R."/>
            <person name="Seaver E.C."/>
            <person name="Weisblat D.A."/>
            <person name="Putnam N.H."/>
            <person name="Grigoriev I.V."/>
            <person name="Rokhsar D.S."/>
        </authorList>
    </citation>
    <scope>NUCLEOTIDE SEQUENCE</scope>
    <source>
        <strain evidence="15">I ESC-2004</strain>
    </source>
</reference>
<accession>R7V091</accession>
<dbReference type="InterPro" id="IPR015615">
    <property type="entry name" value="TGF-beta-rel"/>
</dbReference>
<evidence type="ECO:0000256" key="7">
    <source>
        <dbReference type="ARBA" id="ARBA00023157"/>
    </source>
</evidence>
<protein>
    <recommendedName>
        <fullName evidence="12">TGF-beta family profile domain-containing protein</fullName>
    </recommendedName>
</protein>
<feature type="chain" id="PRO_5008788520" description="TGF-beta family profile domain-containing protein" evidence="11">
    <location>
        <begin position="22"/>
        <end position="431"/>
    </location>
</feature>
<dbReference type="GO" id="GO:0032502">
    <property type="term" value="P:developmental process"/>
    <property type="evidence" value="ECO:0007669"/>
    <property type="project" value="UniProtKB-ARBA"/>
</dbReference>
<keyword evidence="7" id="KW-1015">Disulfide bond</keyword>
<dbReference type="EMBL" id="AMQN01019810">
    <property type="status" value="NOT_ANNOTATED_CDS"/>
    <property type="molecule type" value="Genomic_DNA"/>
</dbReference>
<keyword evidence="6 9" id="KW-0339">Growth factor</keyword>
<dbReference type="AlphaFoldDB" id="R7V091"/>
<evidence type="ECO:0000313" key="15">
    <source>
        <dbReference type="Proteomes" id="UP000014760"/>
    </source>
</evidence>
<dbReference type="PROSITE" id="PS51362">
    <property type="entry name" value="TGF_BETA_2"/>
    <property type="match status" value="1"/>
</dbReference>
<dbReference type="GO" id="GO:0008083">
    <property type="term" value="F:growth factor activity"/>
    <property type="evidence" value="ECO:0007669"/>
    <property type="project" value="UniProtKB-KW"/>
</dbReference>
<dbReference type="STRING" id="283909.R7V091"/>
<dbReference type="SUPFAM" id="SSF57501">
    <property type="entry name" value="Cystine-knot cytokines"/>
    <property type="match status" value="1"/>
</dbReference>
<dbReference type="Pfam" id="PF00019">
    <property type="entry name" value="TGF_beta"/>
    <property type="match status" value="1"/>
</dbReference>
<gene>
    <name evidence="13" type="ORF">CAPTEDRAFT_172350</name>
</gene>
<sequence>MLAAFAVFVVFVAACVQLTNPASFYADNGLQQTVIVDRLPRAQRRLVRQEVLQLLGLHHKPRPPVETNPTANSAPSYMLGLYNLIEQEEDSVEEQLNGWPGNLRHMQLYNLTLRGAEDNIKSADMIMSFVNHGGSPFGMHRRFFFDFSEVPATEKVMSAELRLFKHPAPRVMMSRGPFKMEFKLVRQGRDWEERILETEANLTVSAMESGWLTVNVSRATREWTYYSSTNYGLYLVTTDAYGYEVDAADLGLVDEEGPSDQQPFLVSFFKAPQKLHPKVSPVSADARRKKRSAGEKSIRKDDVSFARDSGYVYGLPSKYNRQSCGRRVLYVSFRDLGWQCRLRLQDWIIAPDGYSAYYCHGECAFPLNAHMNATNHAIVQTLVHLLNQLAVPKPCCAPTKLSAISVLYFDDNSNVILKKYKNMVVRACGCH</sequence>
<dbReference type="CDD" id="cd13761">
    <property type="entry name" value="TGF_beta_BMP5_like"/>
    <property type="match status" value="1"/>
</dbReference>
<keyword evidence="4" id="KW-0964">Secreted</keyword>
<dbReference type="InterPro" id="IPR029034">
    <property type="entry name" value="Cystine-knot_cytokine"/>
</dbReference>
<proteinExistence type="inferred from homology"/>
<dbReference type="Pfam" id="PF00688">
    <property type="entry name" value="TGFb_propeptide"/>
    <property type="match status" value="1"/>
</dbReference>
<dbReference type="InterPro" id="IPR001111">
    <property type="entry name" value="TGF-b_propeptide"/>
</dbReference>
<evidence type="ECO:0000256" key="1">
    <source>
        <dbReference type="ARBA" id="ARBA00004613"/>
    </source>
</evidence>
<keyword evidence="15" id="KW-1185">Reference proteome</keyword>
<dbReference type="InterPro" id="IPR017948">
    <property type="entry name" value="TGFb_CS"/>
</dbReference>
<feature type="signal peptide" evidence="11">
    <location>
        <begin position="1"/>
        <end position="21"/>
    </location>
</feature>
<dbReference type="PROSITE" id="PS00250">
    <property type="entry name" value="TGF_BETA_1"/>
    <property type="match status" value="1"/>
</dbReference>
<evidence type="ECO:0000256" key="5">
    <source>
        <dbReference type="ARBA" id="ARBA00022729"/>
    </source>
</evidence>
<dbReference type="PANTHER" id="PTHR11848">
    <property type="entry name" value="TGF-BETA FAMILY"/>
    <property type="match status" value="1"/>
</dbReference>
<dbReference type="Gene3D" id="2.10.90.10">
    <property type="entry name" value="Cystine-knot cytokines"/>
    <property type="match status" value="1"/>
</dbReference>
<dbReference type="FunFam" id="2.10.90.10:FF:000003">
    <property type="entry name" value="Bone morphogenetic protein 5"/>
    <property type="match status" value="1"/>
</dbReference>
<evidence type="ECO:0000256" key="11">
    <source>
        <dbReference type="SAM" id="SignalP"/>
    </source>
</evidence>
<organism evidence="13">
    <name type="scientific">Capitella teleta</name>
    <name type="common">Polychaete worm</name>
    <dbReference type="NCBI Taxonomy" id="283909"/>
    <lineage>
        <taxon>Eukaryota</taxon>
        <taxon>Metazoa</taxon>
        <taxon>Spiralia</taxon>
        <taxon>Lophotrochozoa</taxon>
        <taxon>Annelida</taxon>
        <taxon>Polychaeta</taxon>
        <taxon>Sedentaria</taxon>
        <taxon>Scolecida</taxon>
        <taxon>Capitellidae</taxon>
        <taxon>Capitella</taxon>
    </lineage>
</organism>
<feature type="region of interest" description="Disordered" evidence="10">
    <location>
        <begin position="279"/>
        <end position="299"/>
    </location>
</feature>
<comment type="similarity">
    <text evidence="2 9">Belongs to the TGF-beta family.</text>
</comment>
<dbReference type="GO" id="GO:0005615">
    <property type="term" value="C:extracellular space"/>
    <property type="evidence" value="ECO:0007669"/>
    <property type="project" value="UniProtKB-KW"/>
</dbReference>
<dbReference type="PANTHER" id="PTHR11848:SF310">
    <property type="entry name" value="PROTEIN 60A-RELATED"/>
    <property type="match status" value="1"/>
</dbReference>
<dbReference type="InterPro" id="IPR001839">
    <property type="entry name" value="TGF-b_C"/>
</dbReference>
<reference evidence="14" key="3">
    <citation type="submission" date="2015-06" db="UniProtKB">
        <authorList>
            <consortium name="EnsemblMetazoa"/>
        </authorList>
    </citation>
    <scope>IDENTIFICATION</scope>
</reference>
<dbReference type="EMBL" id="KB296288">
    <property type="protein sequence ID" value="ELU11942.1"/>
    <property type="molecule type" value="Genomic_DNA"/>
</dbReference>
<keyword evidence="5 11" id="KW-0732">Signal</keyword>
<dbReference type="Gene3D" id="2.60.120.970">
    <property type="match status" value="1"/>
</dbReference>
<dbReference type="Proteomes" id="UP000014760">
    <property type="component" value="Unassembled WGS sequence"/>
</dbReference>
<dbReference type="OrthoDB" id="5987191at2759"/>
<evidence type="ECO:0000256" key="9">
    <source>
        <dbReference type="RuleBase" id="RU000354"/>
    </source>
</evidence>
<feature type="domain" description="TGF-beta family profile" evidence="12">
    <location>
        <begin position="288"/>
        <end position="431"/>
    </location>
</feature>
<reference evidence="13 15" key="2">
    <citation type="journal article" date="2013" name="Nature">
        <title>Insights into bilaterian evolution from three spiralian genomes.</title>
        <authorList>
            <person name="Simakov O."/>
            <person name="Marletaz F."/>
            <person name="Cho S.J."/>
            <person name="Edsinger-Gonzales E."/>
            <person name="Havlak P."/>
            <person name="Hellsten U."/>
            <person name="Kuo D.H."/>
            <person name="Larsson T."/>
            <person name="Lv J."/>
            <person name="Arendt D."/>
            <person name="Savage R."/>
            <person name="Osoegawa K."/>
            <person name="de Jong P."/>
            <person name="Grimwood J."/>
            <person name="Chapman J.A."/>
            <person name="Shapiro H."/>
            <person name="Aerts A."/>
            <person name="Otillar R.P."/>
            <person name="Terry A.Y."/>
            <person name="Boore J.L."/>
            <person name="Grigoriev I.V."/>
            <person name="Lindberg D.R."/>
            <person name="Seaver E.C."/>
            <person name="Weisblat D.A."/>
            <person name="Putnam N.H."/>
            <person name="Rokhsar D.S."/>
        </authorList>
    </citation>
    <scope>NUCLEOTIDE SEQUENCE</scope>
    <source>
        <strain evidence="13 15">I ESC-2004</strain>
    </source>
</reference>
<comment type="subcellular location">
    <subcellularLocation>
        <location evidence="1">Secreted</location>
    </subcellularLocation>
</comment>
<evidence type="ECO:0000256" key="6">
    <source>
        <dbReference type="ARBA" id="ARBA00023030"/>
    </source>
</evidence>
<evidence type="ECO:0000256" key="10">
    <source>
        <dbReference type="SAM" id="MobiDB-lite"/>
    </source>
</evidence>
<keyword evidence="3" id="KW-0202">Cytokine</keyword>
<evidence type="ECO:0000259" key="12">
    <source>
        <dbReference type="PROSITE" id="PS51362"/>
    </source>
</evidence>
<evidence type="ECO:0000313" key="13">
    <source>
        <dbReference type="EMBL" id="ELU11942.1"/>
    </source>
</evidence>
<keyword evidence="8" id="KW-0325">Glycoprotein</keyword>
<dbReference type="SMART" id="SM00204">
    <property type="entry name" value="TGFB"/>
    <property type="match status" value="1"/>
</dbReference>
<evidence type="ECO:0000313" key="14">
    <source>
        <dbReference type="EnsemblMetazoa" id="CapteP172350"/>
    </source>
</evidence>
<evidence type="ECO:0000256" key="2">
    <source>
        <dbReference type="ARBA" id="ARBA00006656"/>
    </source>
</evidence>
<dbReference type="OMA" id="WLTANKQ"/>
<dbReference type="EnsemblMetazoa" id="CapteT172350">
    <property type="protein sequence ID" value="CapteP172350"/>
    <property type="gene ID" value="CapteG172350"/>
</dbReference>
<evidence type="ECO:0000256" key="3">
    <source>
        <dbReference type="ARBA" id="ARBA00022514"/>
    </source>
</evidence>
<dbReference type="HOGENOM" id="CLU_020515_4_1_1"/>
<evidence type="ECO:0000256" key="4">
    <source>
        <dbReference type="ARBA" id="ARBA00022525"/>
    </source>
</evidence>
<dbReference type="GO" id="GO:0005125">
    <property type="term" value="F:cytokine activity"/>
    <property type="evidence" value="ECO:0007669"/>
    <property type="project" value="UniProtKB-KW"/>
</dbReference>
<evidence type="ECO:0000256" key="8">
    <source>
        <dbReference type="ARBA" id="ARBA00023180"/>
    </source>
</evidence>
<dbReference type="FunCoup" id="R7V091">
    <property type="interactions" value="123"/>
</dbReference>